<feature type="transmembrane region" description="Helical" evidence="2">
    <location>
        <begin position="180"/>
        <end position="200"/>
    </location>
</feature>
<proteinExistence type="predicted"/>
<reference evidence="3 4" key="1">
    <citation type="journal article" date="2020" name="Genomics">
        <title>Complete, high-quality genomes from long-read metagenomic sequencing of two wolf lichen thalli reveals enigmatic genome architecture.</title>
        <authorList>
            <person name="McKenzie S.K."/>
            <person name="Walston R.F."/>
            <person name="Allen J.L."/>
        </authorList>
    </citation>
    <scope>NUCLEOTIDE SEQUENCE [LARGE SCALE GENOMIC DNA]</scope>
    <source>
        <strain evidence="3">WasteWater2</strain>
    </source>
</reference>
<keyword evidence="2" id="KW-0472">Membrane</keyword>
<keyword evidence="4" id="KW-1185">Reference proteome</keyword>
<gene>
    <name evidence="3" type="ORF">HO173_002371</name>
</gene>
<protein>
    <submittedName>
        <fullName evidence="3">Uncharacterized protein</fullName>
    </submittedName>
</protein>
<dbReference type="EMBL" id="JACCJC010000005">
    <property type="protein sequence ID" value="KAF6239825.1"/>
    <property type="molecule type" value="Genomic_DNA"/>
</dbReference>
<keyword evidence="2" id="KW-1133">Transmembrane helix</keyword>
<evidence type="ECO:0000313" key="3">
    <source>
        <dbReference type="EMBL" id="KAF6239825.1"/>
    </source>
</evidence>
<evidence type="ECO:0000256" key="2">
    <source>
        <dbReference type="SAM" id="Phobius"/>
    </source>
</evidence>
<accession>A0A8H6L8V1</accession>
<sequence>MATYPTVLTVEQLPYQDTIATIEAPFGQLVRIPSGNKFFRYPEEREDSHCPHCYHADASLPSEKIVEQSSNSEINDVGSFKATRTSTLDTKLDSERSATSSDPDVEDDQEQEPARALGLQRTQKLPYTNERLDIGKKLEVERTKSRPILPARTADGTVLVDWYNTDDPANPQNCPQKKKAFVAFQITIYTFSVYMGSAIYTSSEL</sequence>
<evidence type="ECO:0000256" key="1">
    <source>
        <dbReference type="SAM" id="MobiDB-lite"/>
    </source>
</evidence>
<feature type="region of interest" description="Disordered" evidence="1">
    <location>
        <begin position="86"/>
        <end position="122"/>
    </location>
</feature>
<dbReference type="AlphaFoldDB" id="A0A8H6L8V1"/>
<name>A0A8H6L8V1_9LECA</name>
<comment type="caution">
    <text evidence="3">The sequence shown here is derived from an EMBL/GenBank/DDBJ whole genome shotgun (WGS) entry which is preliminary data.</text>
</comment>
<evidence type="ECO:0000313" key="4">
    <source>
        <dbReference type="Proteomes" id="UP000578531"/>
    </source>
</evidence>
<dbReference type="OrthoDB" id="3357846at2759"/>
<organism evidence="3 4">
    <name type="scientific">Letharia columbiana</name>
    <dbReference type="NCBI Taxonomy" id="112416"/>
    <lineage>
        <taxon>Eukaryota</taxon>
        <taxon>Fungi</taxon>
        <taxon>Dikarya</taxon>
        <taxon>Ascomycota</taxon>
        <taxon>Pezizomycotina</taxon>
        <taxon>Lecanoromycetes</taxon>
        <taxon>OSLEUM clade</taxon>
        <taxon>Lecanoromycetidae</taxon>
        <taxon>Lecanorales</taxon>
        <taxon>Lecanorineae</taxon>
        <taxon>Parmeliaceae</taxon>
        <taxon>Letharia</taxon>
    </lineage>
</organism>
<dbReference type="GeneID" id="59284045"/>
<keyword evidence="2" id="KW-0812">Transmembrane</keyword>
<dbReference type="RefSeq" id="XP_037169100.1">
    <property type="nucleotide sequence ID" value="XM_037304305.1"/>
</dbReference>
<dbReference type="Proteomes" id="UP000578531">
    <property type="component" value="Unassembled WGS sequence"/>
</dbReference>